<dbReference type="InParanoid" id="A0A2P5IFJ6"/>
<dbReference type="EMBL" id="MAVT02000014">
    <property type="protein sequence ID" value="POS81259.1"/>
    <property type="molecule type" value="Genomic_DNA"/>
</dbReference>
<sequence length="345" mass="38990">MIMENPEQEIIQVVRSLCQGTPDEQRRTIDRYFTPDAEFVHPLCVAPRFTEGDLVIPGLRHLSSRDALRGVFQWYRMLSPNIVIDIDAVLHDKDRDKMYLDMRQTFSIWFAPGYHARVRLVTVLDLVPCDLGAHRNGEPEVIWDGEGDKADDGGGDKKGSTATATRRRQQVWRISRQEDLYQVNEFLKFTGPYWWCFWRPLWFGFQLLAAAVSVFLSLFVALSPWAFQQDPAPGGVEARVEQVEMYRDDEENKTKPEKKADEHKVKSDKKVDDDKAKPDNKADEKNATASSSSSHNGGHHSTSGEDSSGGTKGGNTNGNSQQARNSKTQSTPPRKLWKGGKKDGH</sequence>
<feature type="domain" description="SigF-like NTF2-like" evidence="2">
    <location>
        <begin position="3"/>
        <end position="130"/>
    </location>
</feature>
<evidence type="ECO:0000313" key="4">
    <source>
        <dbReference type="Proteomes" id="UP000094444"/>
    </source>
</evidence>
<name>A0A2P5IFJ6_DIAHE</name>
<gene>
    <name evidence="3" type="ORF">DHEL01_v200359</name>
</gene>
<feature type="region of interest" description="Disordered" evidence="1">
    <location>
        <begin position="142"/>
        <end position="165"/>
    </location>
</feature>
<dbReference type="Proteomes" id="UP000094444">
    <property type="component" value="Unassembled WGS sequence"/>
</dbReference>
<comment type="caution">
    <text evidence="3">The sequence shown here is derived from an EMBL/GenBank/DDBJ whole genome shotgun (WGS) entry which is preliminary data.</text>
</comment>
<protein>
    <recommendedName>
        <fullName evidence="2">SigF-like NTF2-like domain-containing protein</fullName>
    </recommendedName>
</protein>
<accession>A0A2P5IFJ6</accession>
<dbReference type="AlphaFoldDB" id="A0A2P5IFJ6"/>
<dbReference type="PANTHER" id="PTHR35393:SF1">
    <property type="entry name" value="SNOAL-LIKE DOMAIN-CONTAINING PROTEIN"/>
    <property type="match status" value="1"/>
</dbReference>
<dbReference type="OrthoDB" id="2344312at2759"/>
<feature type="compositionally biased region" description="Basic and acidic residues" evidence="1">
    <location>
        <begin position="146"/>
        <end position="159"/>
    </location>
</feature>
<keyword evidence="4" id="KW-1185">Reference proteome</keyword>
<feature type="compositionally biased region" description="Basic and acidic residues" evidence="1">
    <location>
        <begin position="245"/>
        <end position="286"/>
    </location>
</feature>
<feature type="compositionally biased region" description="Polar residues" evidence="1">
    <location>
        <begin position="321"/>
        <end position="332"/>
    </location>
</feature>
<dbReference type="STRING" id="158607.A0A2P5IFJ6"/>
<organism evidence="3 4">
    <name type="scientific">Diaporthe helianthi</name>
    <dbReference type="NCBI Taxonomy" id="158607"/>
    <lineage>
        <taxon>Eukaryota</taxon>
        <taxon>Fungi</taxon>
        <taxon>Dikarya</taxon>
        <taxon>Ascomycota</taxon>
        <taxon>Pezizomycotina</taxon>
        <taxon>Sordariomycetes</taxon>
        <taxon>Sordariomycetidae</taxon>
        <taxon>Diaporthales</taxon>
        <taxon>Diaporthaceae</taxon>
        <taxon>Diaporthe</taxon>
    </lineage>
</organism>
<evidence type="ECO:0000313" key="3">
    <source>
        <dbReference type="EMBL" id="POS81259.1"/>
    </source>
</evidence>
<dbReference type="InterPro" id="IPR057514">
    <property type="entry name" value="NTF2_SigF"/>
</dbReference>
<feature type="region of interest" description="Disordered" evidence="1">
    <location>
        <begin position="245"/>
        <end position="345"/>
    </location>
</feature>
<feature type="compositionally biased region" description="Low complexity" evidence="1">
    <location>
        <begin position="287"/>
        <end position="301"/>
    </location>
</feature>
<dbReference type="PANTHER" id="PTHR35393">
    <property type="entry name" value="CHROMOSOME 1, WHOLE GENOME SHOTGUN SEQUENCE"/>
    <property type="match status" value="1"/>
</dbReference>
<evidence type="ECO:0000256" key="1">
    <source>
        <dbReference type="SAM" id="MobiDB-lite"/>
    </source>
</evidence>
<evidence type="ECO:0000259" key="2">
    <source>
        <dbReference type="Pfam" id="PF24840"/>
    </source>
</evidence>
<reference evidence="3" key="1">
    <citation type="submission" date="2017-09" db="EMBL/GenBank/DDBJ databases">
        <title>Polyketide synthases of a Diaporthe helianthi virulent isolate.</title>
        <authorList>
            <person name="Baroncelli R."/>
        </authorList>
    </citation>
    <scope>NUCLEOTIDE SEQUENCE [LARGE SCALE GENOMIC DNA]</scope>
    <source>
        <strain evidence="3">7/96</strain>
    </source>
</reference>
<proteinExistence type="predicted"/>
<dbReference type="Pfam" id="PF24840">
    <property type="entry name" value="NTF2_SigF"/>
    <property type="match status" value="1"/>
</dbReference>